<organism evidence="1 2">
    <name type="scientific">Muraenolepis orangiensis</name>
    <name type="common">Patagonian moray cod</name>
    <dbReference type="NCBI Taxonomy" id="630683"/>
    <lineage>
        <taxon>Eukaryota</taxon>
        <taxon>Metazoa</taxon>
        <taxon>Chordata</taxon>
        <taxon>Craniata</taxon>
        <taxon>Vertebrata</taxon>
        <taxon>Euteleostomi</taxon>
        <taxon>Actinopterygii</taxon>
        <taxon>Neopterygii</taxon>
        <taxon>Teleostei</taxon>
        <taxon>Neoteleostei</taxon>
        <taxon>Acanthomorphata</taxon>
        <taxon>Zeiogadaria</taxon>
        <taxon>Gadariae</taxon>
        <taxon>Gadiformes</taxon>
        <taxon>Muraenolepidoidei</taxon>
        <taxon>Muraenolepididae</taxon>
        <taxon>Muraenolepis</taxon>
    </lineage>
</organism>
<gene>
    <name evidence="1" type="ORF">NHX12_023180</name>
</gene>
<accession>A0A9Q0IRT9</accession>
<evidence type="ECO:0000313" key="1">
    <source>
        <dbReference type="EMBL" id="KAJ3608649.1"/>
    </source>
</evidence>
<keyword evidence="2" id="KW-1185">Reference proteome</keyword>
<sequence>MESRTAGAGQANRFIDHFEGIIRRAAASKDIPMPPPLPSVRADDMLWDFFKPCSSSRRPTLFPPIQPFLTVATEAAFANGSGVKGWTTVEARGIPRLESSLILCLCPIKEWWQPT</sequence>
<comment type="caution">
    <text evidence="1">The sequence shown here is derived from an EMBL/GenBank/DDBJ whole genome shotgun (WGS) entry which is preliminary data.</text>
</comment>
<dbReference type="EMBL" id="JANIIK010000039">
    <property type="protein sequence ID" value="KAJ3608649.1"/>
    <property type="molecule type" value="Genomic_DNA"/>
</dbReference>
<proteinExistence type="predicted"/>
<dbReference type="Proteomes" id="UP001148018">
    <property type="component" value="Unassembled WGS sequence"/>
</dbReference>
<name>A0A9Q0IRT9_9TELE</name>
<evidence type="ECO:0000313" key="2">
    <source>
        <dbReference type="Proteomes" id="UP001148018"/>
    </source>
</evidence>
<dbReference type="AlphaFoldDB" id="A0A9Q0IRT9"/>
<reference evidence="1" key="1">
    <citation type="submission" date="2022-07" db="EMBL/GenBank/DDBJ databases">
        <title>Chromosome-level genome of Muraenolepis orangiensis.</title>
        <authorList>
            <person name="Kim J."/>
        </authorList>
    </citation>
    <scope>NUCLEOTIDE SEQUENCE</scope>
    <source>
        <strain evidence="1">KU_S4_2022</strain>
        <tissue evidence="1">Muscle</tissue>
    </source>
</reference>
<protein>
    <submittedName>
        <fullName evidence="1">Uncharacterized protein</fullName>
    </submittedName>
</protein>